<dbReference type="GO" id="GO:0003924">
    <property type="term" value="F:GTPase activity"/>
    <property type="evidence" value="ECO:0007669"/>
    <property type="project" value="TreeGrafter"/>
</dbReference>
<comment type="function">
    <text evidence="7">Small GTPase required for proper nuclear import of RNA polymerase II and III (RNAPII and RNAPIII). May act at an RNAP assembly step prior to nuclear import.</text>
</comment>
<dbReference type="CDD" id="cd17872">
    <property type="entry name" value="GPN3"/>
    <property type="match status" value="1"/>
</dbReference>
<organism evidence="8">
    <name type="scientific">Isotomurus palustris</name>
    <dbReference type="NCBI Taxonomy" id="36144"/>
    <lineage>
        <taxon>Eukaryota</taxon>
        <taxon>Metazoa</taxon>
        <taxon>Ecdysozoa</taxon>
        <taxon>Arthropoda</taxon>
        <taxon>Hexapoda</taxon>
        <taxon>Collembola</taxon>
        <taxon>Entomobryomorpha</taxon>
        <taxon>Isotomoidea</taxon>
        <taxon>Isotomidae</taxon>
        <taxon>Isotominae</taxon>
        <taxon>Isotomurus</taxon>
    </lineage>
</organism>
<keyword evidence="4 7" id="KW-0547">Nucleotide-binding</keyword>
<keyword evidence="5 7" id="KW-0378">Hydrolase</keyword>
<dbReference type="PANTHER" id="PTHR21231">
    <property type="entry name" value="XPA-BINDING PROTEIN 1-RELATED"/>
    <property type="match status" value="1"/>
</dbReference>
<dbReference type="Gene3D" id="3.40.50.300">
    <property type="entry name" value="P-loop containing nucleotide triphosphate hydrolases"/>
    <property type="match status" value="1"/>
</dbReference>
<evidence type="ECO:0000256" key="5">
    <source>
        <dbReference type="ARBA" id="ARBA00022801"/>
    </source>
</evidence>
<dbReference type="Pfam" id="PF03029">
    <property type="entry name" value="ATP_bind_1"/>
    <property type="match status" value="1"/>
</dbReference>
<evidence type="ECO:0000256" key="4">
    <source>
        <dbReference type="ARBA" id="ARBA00022741"/>
    </source>
</evidence>
<evidence type="ECO:0000256" key="7">
    <source>
        <dbReference type="RuleBase" id="RU365059"/>
    </source>
</evidence>
<dbReference type="PANTHER" id="PTHR21231:SF7">
    <property type="entry name" value="GPN-LOOP GTPASE 3"/>
    <property type="match status" value="1"/>
</dbReference>
<dbReference type="SUPFAM" id="SSF52540">
    <property type="entry name" value="P-loop containing nucleoside triphosphate hydrolases"/>
    <property type="match status" value="1"/>
</dbReference>
<dbReference type="AlphaFoldDB" id="A0A481T0F0"/>
<evidence type="ECO:0000313" key="8">
    <source>
        <dbReference type="EMBL" id="QBH74287.1"/>
    </source>
</evidence>
<name>A0A481T0F0_9HEXA</name>
<comment type="similarity">
    <text evidence="2 7">Belongs to the GPN-loop GTPase family.</text>
</comment>
<comment type="subunit">
    <text evidence="7">Binds to RNA polymerase II (RNAPII).</text>
</comment>
<evidence type="ECO:0000256" key="1">
    <source>
        <dbReference type="ARBA" id="ARBA00002411"/>
    </source>
</evidence>
<dbReference type="InterPro" id="IPR027417">
    <property type="entry name" value="P-loop_NTPase"/>
</dbReference>
<evidence type="ECO:0000256" key="6">
    <source>
        <dbReference type="ARBA" id="ARBA00023134"/>
    </source>
</evidence>
<proteinExistence type="evidence at transcript level"/>
<keyword evidence="6 7" id="KW-0342">GTP-binding</keyword>
<evidence type="ECO:0000256" key="2">
    <source>
        <dbReference type="ARBA" id="ARBA00005290"/>
    </source>
</evidence>
<sequence length="277" mass="31451">MRFAQIIMGPAGTGKSTYCSYMEKHAESTKRNIRIVNLDPAAEKFDYQPLADIRELIQLDDVLNDEDIQLGPNGGLIWCMNYFMEHLESWLLPAIGEDIDGDYILFDCPGQIELYTHMDLMTRFVKTLEDSWGFRVLGVYTIDAHFLTDSSKFIAGSLTALSTMINLSVPHMNILTKMDLLSKKDRKTIERFLEPDAVDLIHEEPDSPWTSKYLGLSSAIAKVLDDFALVKYFPLDVRKDSNLENLLLMADLVLGVSEDADVKVKDHESEFDDPDEN</sequence>
<dbReference type="InterPro" id="IPR030228">
    <property type="entry name" value="Gpn3"/>
</dbReference>
<reference evidence="8" key="1">
    <citation type="journal article" date="2019" name="Sci. Rep.">
        <title>No signal of deleterious mutation accumulation in conserved gene sequences of extant asexual hexapods.</title>
        <authorList>
            <person name="Brandt A."/>
            <person name="Bast J."/>
            <person name="Scheu S."/>
            <person name="Meusemann K."/>
            <person name="Donath A."/>
            <person name="Schuette K."/>
            <person name="Machida R."/>
            <person name="Kraaijeveld K."/>
        </authorList>
    </citation>
    <scope>NUCLEOTIDE SEQUENCE</scope>
    <source>
        <strain evidence="8">OG7199</strain>
    </source>
</reference>
<dbReference type="InterPro" id="IPR004130">
    <property type="entry name" value="Gpn"/>
</dbReference>
<dbReference type="EMBL" id="MH800129">
    <property type="protein sequence ID" value="QBH74287.1"/>
    <property type="molecule type" value="mRNA"/>
</dbReference>
<protein>
    <recommendedName>
        <fullName evidence="3 7">GPN-loop GTPase 3</fullName>
    </recommendedName>
</protein>
<comment type="function">
    <text evidence="1">Small GTPase required for proper localization of RNA polymerase II (RNAPII). May act at an RNAP assembly step prior to nuclear import.</text>
</comment>
<accession>A0A481T0F0</accession>
<evidence type="ECO:0000256" key="3">
    <source>
        <dbReference type="ARBA" id="ARBA00014587"/>
    </source>
</evidence>
<dbReference type="GO" id="GO:0005525">
    <property type="term" value="F:GTP binding"/>
    <property type="evidence" value="ECO:0007669"/>
    <property type="project" value="UniProtKB-KW"/>
</dbReference>